<dbReference type="Gene3D" id="1.10.10.10">
    <property type="entry name" value="Winged helix-like DNA-binding domain superfamily/Winged helix DNA-binding domain"/>
    <property type="match status" value="1"/>
</dbReference>
<evidence type="ECO:0000313" key="2">
    <source>
        <dbReference type="EMBL" id="EAA1980876.1"/>
    </source>
</evidence>
<protein>
    <submittedName>
        <fullName evidence="2">Plasmid replication initiation protein</fullName>
    </submittedName>
</protein>
<dbReference type="Proteomes" id="UP000839671">
    <property type="component" value="Unassembled WGS sequence"/>
</dbReference>
<organism evidence="2">
    <name type="scientific">Salmonella enterica I</name>
    <dbReference type="NCBI Taxonomy" id="59201"/>
    <lineage>
        <taxon>Bacteria</taxon>
        <taxon>Pseudomonadati</taxon>
        <taxon>Pseudomonadota</taxon>
        <taxon>Gammaproteobacteria</taxon>
        <taxon>Enterobacterales</taxon>
        <taxon>Enterobacteriaceae</taxon>
        <taxon>Salmonella</taxon>
    </lineage>
</organism>
<name>A0A3T7S7A4_SALET</name>
<accession>A0A3T7S7A4</accession>
<proteinExistence type="predicted"/>
<gene>
    <name evidence="2" type="ORF">DM051_27225</name>
</gene>
<sequence length="197" mass="22801">MFTEKDKLEIEVRQLREEKNKLLDLMARKEAEEKVNKKSANFVQVSRTVMREIRQLADNNKLALKILMLFGEKMNKQNAIVISQKTLCQLMGKGRTTVYNAVKYLEDEKWIKVLKIGTANAYIVNSQVFWTTGLQKQRYAIFSATVITAATEQDMPPESWDSIETKNFPFVNLKDDERTVLDNIELPPPDQTDLELN</sequence>
<evidence type="ECO:0000256" key="1">
    <source>
        <dbReference type="SAM" id="Coils"/>
    </source>
</evidence>
<dbReference type="AlphaFoldDB" id="A0A3T7S7A4"/>
<feature type="coiled-coil region" evidence="1">
    <location>
        <begin position="5"/>
        <end position="35"/>
    </location>
</feature>
<dbReference type="InterPro" id="IPR036388">
    <property type="entry name" value="WH-like_DNA-bd_sf"/>
</dbReference>
<dbReference type="EMBL" id="AAAATI010000076">
    <property type="protein sequence ID" value="EAA1980876.1"/>
    <property type="molecule type" value="Genomic_DNA"/>
</dbReference>
<dbReference type="Pfam" id="PF13730">
    <property type="entry name" value="HTH_36"/>
    <property type="match status" value="1"/>
</dbReference>
<keyword evidence="1" id="KW-0175">Coiled coil</keyword>
<comment type="caution">
    <text evidence="2">The sequence shown here is derived from an EMBL/GenBank/DDBJ whole genome shotgun (WGS) entry which is preliminary data.</text>
</comment>
<reference evidence="2" key="1">
    <citation type="submission" date="2018-06" db="EMBL/GenBank/DDBJ databases">
        <authorList>
            <person name="Ashton P.M."/>
            <person name="Dallman T."/>
            <person name="Nair S."/>
            <person name="De Pinna E."/>
            <person name="Peters T."/>
            <person name="Grant K."/>
        </authorList>
    </citation>
    <scope>NUCLEOTIDE SEQUENCE [LARGE SCALE GENOMIC DNA]</scope>
    <source>
        <strain evidence="2">310211</strain>
    </source>
</reference>